<name>A0A6J7WE67_9CAUD</name>
<sequence length="329" mass="37004">MDNQNEGEATPHNNTGRPPINPLTFDEAALAKVLKERFSGAEEKPVQNVEKQSPEPDAASADVQAEESDPTDEMESQAESPEEVLSEDKNEDESLGFKKRIDKLTRQKKEALEKAEALERELNDAKSKLDQAASERPVAVASSQDPFADVWDEGKLNDEYSKARNLRRWCEDNSDGCEVEGKEYSAEDVKQIRRRVEDALDLHIPNRARFLQNYKQIKPIAEQLYPWWKDRSSAEYTAAQQVLRQLPQISQMPEYQVLVGDFLEGRKLRLERESAKGKPAALPRKAPSQPGRPTAAPMKKDAATAQRDAAKSKFLKSGSVSELAQILKF</sequence>
<feature type="compositionally biased region" description="Polar residues" evidence="1">
    <location>
        <begin position="1"/>
        <end position="16"/>
    </location>
</feature>
<protein>
    <submittedName>
        <fullName evidence="2">Uncharacterized protein</fullName>
    </submittedName>
</protein>
<proteinExistence type="predicted"/>
<gene>
    <name evidence="2" type="ORF">UFOVP175_6</name>
</gene>
<feature type="compositionally biased region" description="Basic and acidic residues" evidence="1">
    <location>
        <begin position="102"/>
        <end position="113"/>
    </location>
</feature>
<feature type="region of interest" description="Disordered" evidence="1">
    <location>
        <begin position="273"/>
        <end position="310"/>
    </location>
</feature>
<feature type="compositionally biased region" description="Acidic residues" evidence="1">
    <location>
        <begin position="64"/>
        <end position="94"/>
    </location>
</feature>
<feature type="region of interest" description="Disordered" evidence="1">
    <location>
        <begin position="1"/>
        <end position="113"/>
    </location>
</feature>
<evidence type="ECO:0000256" key="1">
    <source>
        <dbReference type="SAM" id="MobiDB-lite"/>
    </source>
</evidence>
<organism evidence="2">
    <name type="scientific">uncultured Caudovirales phage</name>
    <dbReference type="NCBI Taxonomy" id="2100421"/>
    <lineage>
        <taxon>Viruses</taxon>
        <taxon>Duplodnaviria</taxon>
        <taxon>Heunggongvirae</taxon>
        <taxon>Uroviricota</taxon>
        <taxon>Caudoviricetes</taxon>
        <taxon>Peduoviridae</taxon>
        <taxon>Maltschvirus</taxon>
        <taxon>Maltschvirus maltsch</taxon>
    </lineage>
</organism>
<accession>A0A6J7WE67</accession>
<feature type="compositionally biased region" description="Basic and acidic residues" evidence="1">
    <location>
        <begin position="33"/>
        <end position="45"/>
    </location>
</feature>
<evidence type="ECO:0000313" key="2">
    <source>
        <dbReference type="EMBL" id="CAB5194563.1"/>
    </source>
</evidence>
<dbReference type="EMBL" id="LR798221">
    <property type="protein sequence ID" value="CAB5194563.1"/>
    <property type="molecule type" value="Genomic_DNA"/>
</dbReference>
<reference evidence="2" key="1">
    <citation type="submission" date="2020-05" db="EMBL/GenBank/DDBJ databases">
        <authorList>
            <person name="Chiriac C."/>
            <person name="Salcher M."/>
            <person name="Ghai R."/>
            <person name="Kavagutti S V."/>
        </authorList>
    </citation>
    <scope>NUCLEOTIDE SEQUENCE</scope>
</reference>